<dbReference type="Gene3D" id="2.60.40.790">
    <property type="match status" value="9"/>
</dbReference>
<protein>
    <recommendedName>
        <fullName evidence="4">SHSP domain-containing protein</fullName>
    </recommendedName>
</protein>
<feature type="region of interest" description="Disordered" evidence="3">
    <location>
        <begin position="1"/>
        <end position="30"/>
    </location>
</feature>
<reference evidence="5 6" key="1">
    <citation type="journal article" date="2024" name="BMC Genomics">
        <title>Genome assembly of redclaw crayfish (Cherax quadricarinatus) provides insights into its immune adaptation and hypoxia tolerance.</title>
        <authorList>
            <person name="Liu Z."/>
            <person name="Zheng J."/>
            <person name="Li H."/>
            <person name="Fang K."/>
            <person name="Wang S."/>
            <person name="He J."/>
            <person name="Zhou D."/>
            <person name="Weng S."/>
            <person name="Chi M."/>
            <person name="Gu Z."/>
            <person name="He J."/>
            <person name="Li F."/>
            <person name="Wang M."/>
        </authorList>
    </citation>
    <scope>NUCLEOTIDE SEQUENCE [LARGE SCALE GENOMIC DNA]</scope>
    <source>
        <strain evidence="5">ZL_2023a</strain>
    </source>
</reference>
<comment type="caution">
    <text evidence="5">The sequence shown here is derived from an EMBL/GenBank/DDBJ whole genome shotgun (WGS) entry which is preliminary data.</text>
</comment>
<feature type="domain" description="SHSP" evidence="4">
    <location>
        <begin position="1466"/>
        <end position="1575"/>
    </location>
</feature>
<feature type="region of interest" description="Disordered" evidence="3">
    <location>
        <begin position="1586"/>
        <end position="1607"/>
    </location>
</feature>
<evidence type="ECO:0000256" key="2">
    <source>
        <dbReference type="RuleBase" id="RU003616"/>
    </source>
</evidence>
<dbReference type="GO" id="GO:0005634">
    <property type="term" value="C:nucleus"/>
    <property type="evidence" value="ECO:0007669"/>
    <property type="project" value="TreeGrafter"/>
</dbReference>
<feature type="domain" description="SHSP" evidence="4">
    <location>
        <begin position="1238"/>
        <end position="1350"/>
    </location>
</feature>
<feature type="domain" description="SHSP" evidence="4">
    <location>
        <begin position="1870"/>
        <end position="1963"/>
    </location>
</feature>
<feature type="domain" description="SHSP" evidence="4">
    <location>
        <begin position="776"/>
        <end position="888"/>
    </location>
</feature>
<dbReference type="Proteomes" id="UP001445076">
    <property type="component" value="Unassembled WGS sequence"/>
</dbReference>
<feature type="domain" description="SHSP" evidence="4">
    <location>
        <begin position="543"/>
        <end position="655"/>
    </location>
</feature>
<dbReference type="Pfam" id="PF00011">
    <property type="entry name" value="HSP20"/>
    <property type="match status" value="9"/>
</dbReference>
<evidence type="ECO:0000313" key="6">
    <source>
        <dbReference type="Proteomes" id="UP001445076"/>
    </source>
</evidence>
<feature type="domain" description="SHSP" evidence="4">
    <location>
        <begin position="91"/>
        <end position="199"/>
    </location>
</feature>
<dbReference type="CDD" id="cd06526">
    <property type="entry name" value="metazoan_ACD"/>
    <property type="match status" value="8"/>
</dbReference>
<dbReference type="SUPFAM" id="SSF49764">
    <property type="entry name" value="HSP20-like chaperones"/>
    <property type="match status" value="8"/>
</dbReference>
<feature type="domain" description="SHSP" evidence="4">
    <location>
        <begin position="314"/>
        <end position="426"/>
    </location>
</feature>
<dbReference type="GO" id="GO:0042026">
    <property type="term" value="P:protein refolding"/>
    <property type="evidence" value="ECO:0007669"/>
    <property type="project" value="TreeGrafter"/>
</dbReference>
<organism evidence="5 6">
    <name type="scientific">Cherax quadricarinatus</name>
    <name type="common">Australian red claw crayfish</name>
    <dbReference type="NCBI Taxonomy" id="27406"/>
    <lineage>
        <taxon>Eukaryota</taxon>
        <taxon>Metazoa</taxon>
        <taxon>Ecdysozoa</taxon>
        <taxon>Arthropoda</taxon>
        <taxon>Crustacea</taxon>
        <taxon>Multicrustacea</taxon>
        <taxon>Malacostraca</taxon>
        <taxon>Eumalacostraca</taxon>
        <taxon>Eucarida</taxon>
        <taxon>Decapoda</taxon>
        <taxon>Pleocyemata</taxon>
        <taxon>Astacidea</taxon>
        <taxon>Parastacoidea</taxon>
        <taxon>Parastacidae</taxon>
        <taxon>Cherax</taxon>
    </lineage>
</organism>
<dbReference type="EMBL" id="JARKIK010000006">
    <property type="protein sequence ID" value="KAK8751054.1"/>
    <property type="molecule type" value="Genomic_DNA"/>
</dbReference>
<proteinExistence type="inferred from homology"/>
<dbReference type="GO" id="GO:0005737">
    <property type="term" value="C:cytoplasm"/>
    <property type="evidence" value="ECO:0007669"/>
    <property type="project" value="TreeGrafter"/>
</dbReference>
<feature type="compositionally biased region" description="Low complexity" evidence="3">
    <location>
        <begin position="18"/>
        <end position="30"/>
    </location>
</feature>
<dbReference type="GO" id="GO:0051082">
    <property type="term" value="F:unfolded protein binding"/>
    <property type="evidence" value="ECO:0007669"/>
    <property type="project" value="TreeGrafter"/>
</dbReference>
<comment type="similarity">
    <text evidence="1 2">Belongs to the small heat shock protein (HSP20) family.</text>
</comment>
<name>A0AAW0YH36_CHEQU</name>
<accession>A0AAW0YH36</accession>
<keyword evidence="6" id="KW-1185">Reference proteome</keyword>
<dbReference type="InterPro" id="IPR008978">
    <property type="entry name" value="HSP20-like_chaperone"/>
</dbReference>
<dbReference type="PANTHER" id="PTHR45640">
    <property type="entry name" value="HEAT SHOCK PROTEIN HSP-12.2-RELATED"/>
    <property type="match status" value="1"/>
</dbReference>
<sequence>MATVQKKTTRTTKKVTETKGQVQSQSTVTKSSQVSSQKTLTITKKGQFFSDSFFEDTRQDFQDAIKDVLTKCGDKSSTGDDITTYRSLRTRELKDENQAIKSTDDELYHKIVVDVNDFINGGEVSVKTVEEREVVVEGRVERKQGNTRSSKSFKRSFILPEDIEVEALTAVVSSDGVLIIKAPKKPSSATQSQISVKVQKQVQSSVTKETTGQAVDKTVSVKTENVQHTTKASQDNVVSQKVTQQVKTVRESTSTSDTASRPLTIVKKGLFFDDSFFEDSRQPFQTAIKQVLEKSNVTSTQVDDITNYRNLRQRDLKEENQAVTVSEDQQTHKIIVDVQDFINGGEVTVKTVDEREVVIQGHIEKQEGNTRSSKSFCKRFVLPEDIEVESVTSVVSSDGVLTIKAPRKPSALPLTSGGQAINIEKTETKKVVQKSTVTTTEGQEDVKEALVTPQQAPRVTQDITDKDQTVTTVTKQIKTVTDTTTSDTAGRPLPITKKGSFFEDSFFEDSRQLFQTAVRQVLEKSNETSQTDDITTYRNLRQRNLKEENQAVTVNEDQKTHKIIVDVQDFLNGGEVTVKTVDEREVVIEGHIEKQEGNTKSSKRFCKRFVLPEDIEVESVTSVVSSDGVLTITAPRKPSAVPVTDATKAVSIEKTETKKQIQTTVTTTEEQDVKEPQVVIQQVPQVTQDVTSQKDTEQEKTVTTVTKQVKTVTDTTTSDTASRPLPIVKKGSFFDDSFFEDSRELFQTAVRQVLEKSNVTSTQVDDITNYRNLRQRDLKEENQAVTVNEDQKTHKIIVDVQDFLNGGEVTVKTVDEREVVIEGHIEKQEGNTKSSKRFCKRFVLPEDIEVESVTSVVSSDGVLTITAPRKPSAVPVTDATKAVSIEKTETKKQIQTTVTTTEEQDVKEPQVIIQQVPQVTQDVTSQKDTEQEKTVTTVTKQVKTVTDTTTSDTASRPLPIVKKGSFFDDSFFEDSRELFQTAVRQVLEKSNVTSTQVDDITNYRNLRQRDLKEENQAVTVNEDQKTHKIIVDVQDFLNGGEVTVKTVDEREVVIEGHIEKQEGNTKSSKRFCKRFVLPEDIEVESVTSVVSSDGVLTITAPRKPSTKQIEGNIETTQTKKVVKTTTITTIEGEEDSEPAPVKPKEVVKKPDEHTVTQKVDKETVSTVSQLDKTVTDSTTTGTVTKVVTIIKKGSFFEDSFFEDSRQLFQTAVRKVLEKFNETSSQTDDITTYRKLRQRDLKEENQAVTVHEDQTSQKMIVDVQDFVNGGEVTVRTVNGREIVIEGHIERQEGNTKSSKRFCKRFVLAEDIDVESLTTVVSADGVLTITAPRKPSTKQIEGDTETTQIKKVVKTTTITTTEGEDSEPAPVKPKEVVKKPDEHIVTQKVDKETVSTVSQLDKTVTDSTTTGTVTKVVTIIKKGSFFEDSFFEDSRQLFQTAVRKVLEKFNETSSQTDDITTYRKLRQRDLREENQAVTVDENQTTQKMIVDVQDFVNGGEVTVRTVNEREVIIEGHIEKQEGNTKSSKRFCKRFVLSEDIDVESLTCVVSSDGVLTITALRKSGTKQIEGTTETTQNKKVVKTTITTTEGQDVSEPAPVRPKEVVKKSDENIVSQKTDQEKSVSTVTQQVKTVTDSTTTGVVTRILTIIRKGLFFTDSFFEETRKLFQTAVKQVLVKFHETSTQTDEITTYRSLRQRNLSEETQATTVHEDQQNHKIILDVQDFANGGEVTVKIVNEKEVVVEGHIVKQEATKRFCRKFVLPEGADAKSVSPVMSADGVLTIITKKKITITTTKKETSEKEVSVEKKTSKTVDRSTFNKVLTITVKGAFFSDTIFQDIRQEFDSSIKTVVEKFKIKTTSSEQFTAYRNFRKSNPKNENQAFAVKDTEDVWKAVIDVCDFVGGVKVQIIGGSEIKVEGRGNRQEGVSVVSFSFMRGFILPDDADLEAVSAVMSSEGILTIIAPKIK</sequence>
<feature type="domain" description="SHSP" evidence="4">
    <location>
        <begin position="1695"/>
        <end position="1803"/>
    </location>
</feature>
<feature type="domain" description="SHSP" evidence="4">
    <location>
        <begin position="1009"/>
        <end position="1116"/>
    </location>
</feature>
<dbReference type="PANTHER" id="PTHR45640:SF26">
    <property type="entry name" value="RE23625P"/>
    <property type="match status" value="1"/>
</dbReference>
<evidence type="ECO:0000256" key="3">
    <source>
        <dbReference type="SAM" id="MobiDB-lite"/>
    </source>
</evidence>
<dbReference type="InterPro" id="IPR001436">
    <property type="entry name" value="Alpha-crystallin/sHSP_animal"/>
</dbReference>
<evidence type="ECO:0000256" key="1">
    <source>
        <dbReference type="PROSITE-ProRule" id="PRU00285"/>
    </source>
</evidence>
<evidence type="ECO:0000259" key="4">
    <source>
        <dbReference type="PROSITE" id="PS01031"/>
    </source>
</evidence>
<dbReference type="GO" id="GO:0009408">
    <property type="term" value="P:response to heat"/>
    <property type="evidence" value="ECO:0007669"/>
    <property type="project" value="TreeGrafter"/>
</dbReference>
<dbReference type="InterPro" id="IPR002068">
    <property type="entry name" value="A-crystallin/Hsp20_dom"/>
</dbReference>
<gene>
    <name evidence="5" type="ORF">OTU49_012763</name>
</gene>
<feature type="compositionally biased region" description="Basic and acidic residues" evidence="3">
    <location>
        <begin position="1598"/>
        <end position="1607"/>
    </location>
</feature>
<evidence type="ECO:0000313" key="5">
    <source>
        <dbReference type="EMBL" id="KAK8751054.1"/>
    </source>
</evidence>
<dbReference type="PROSITE" id="PS01031">
    <property type="entry name" value="SHSP"/>
    <property type="match status" value="9"/>
</dbReference>